<gene>
    <name evidence="1" type="ORF">CSING_03745</name>
    <name evidence="2" type="ORF">MHK08_08440</name>
</gene>
<reference evidence="2 4" key="2">
    <citation type="submission" date="2022-02" db="EMBL/GenBank/DDBJ databases">
        <title>Uncovering new skin microbiome diversity through culturing and metagenomics.</title>
        <authorList>
            <person name="Conlan S."/>
            <person name="Deming C."/>
            <person name="Nisc Comparative Sequencing Program N."/>
            <person name="Segre J.A."/>
        </authorList>
    </citation>
    <scope>NUCLEOTIDE SEQUENCE [LARGE SCALE GENOMIC DNA]</scope>
    <source>
        <strain evidence="2 4">ACRQV</strain>
    </source>
</reference>
<sequence>MSSWDEDIFTDEANVDFLDELSDLEDDDIVAAVDDACALAVSGEDQTDEEQRNALAAATIAAIWAGAPFSAGDVVEDYPFIRELAGSGSENLNEHAVELLESVEEDYDLEAFIEALS</sequence>
<dbReference type="Pfam" id="PF14078">
    <property type="entry name" value="DUF4259"/>
    <property type="match status" value="1"/>
</dbReference>
<proteinExistence type="predicted"/>
<dbReference type="Proteomes" id="UP001521911">
    <property type="component" value="Unassembled WGS sequence"/>
</dbReference>
<name>A0A0B6F2M8_9CORY</name>
<dbReference type="RefSeq" id="WP_042529787.1">
    <property type="nucleotide sequence ID" value="NZ_CP010827.1"/>
</dbReference>
<dbReference type="EMBL" id="JAKRDF010000009">
    <property type="protein sequence ID" value="MCG7276494.1"/>
    <property type="molecule type" value="Genomic_DNA"/>
</dbReference>
<protein>
    <submittedName>
        <fullName evidence="2">DUF4259 domain-containing protein</fullName>
    </submittedName>
</protein>
<reference evidence="1 3" key="1">
    <citation type="journal article" date="2015" name="Genome Announc.">
        <title>Complete Genome Sequence and Annotation of Corynebacterium singulare DSM 44357, Isolated from a Human Semen Specimen.</title>
        <authorList>
            <person name="Merten M."/>
            <person name="Brinkrolf K."/>
            <person name="Albersmeier A."/>
            <person name="Kutter Y."/>
            <person name="Ruckert C."/>
            <person name="Tauch A."/>
        </authorList>
    </citation>
    <scope>NUCLEOTIDE SEQUENCE [LARGE SCALE GENOMIC DNA]</scope>
    <source>
        <strain evidence="1">IBS B52218</strain>
    </source>
</reference>
<keyword evidence="4" id="KW-1185">Reference proteome</keyword>
<evidence type="ECO:0000313" key="2">
    <source>
        <dbReference type="EMBL" id="MCG7276494.1"/>
    </source>
</evidence>
<evidence type="ECO:0000313" key="1">
    <source>
        <dbReference type="EMBL" id="AJI78296.1"/>
    </source>
</evidence>
<dbReference type="AlphaFoldDB" id="A0A0B6F2M8"/>
<evidence type="ECO:0000313" key="4">
    <source>
        <dbReference type="Proteomes" id="UP001521911"/>
    </source>
</evidence>
<dbReference type="Proteomes" id="UP000031890">
    <property type="component" value="Chromosome"/>
</dbReference>
<dbReference type="InterPro" id="IPR025355">
    <property type="entry name" value="DUF4259"/>
</dbReference>
<dbReference type="HOGENOM" id="CLU_2080823_0_0_11"/>
<accession>A0A0B6F2M8</accession>
<dbReference type="OrthoDB" id="4427749at2"/>
<dbReference type="EMBL" id="CP010827">
    <property type="protein sequence ID" value="AJI78296.1"/>
    <property type="molecule type" value="Genomic_DNA"/>
</dbReference>
<evidence type="ECO:0000313" key="3">
    <source>
        <dbReference type="Proteomes" id="UP000031890"/>
    </source>
</evidence>
<dbReference type="STRING" id="161899.CSING_03745"/>
<organism evidence="1 3">
    <name type="scientific">Corynebacterium singulare</name>
    <dbReference type="NCBI Taxonomy" id="161899"/>
    <lineage>
        <taxon>Bacteria</taxon>
        <taxon>Bacillati</taxon>
        <taxon>Actinomycetota</taxon>
        <taxon>Actinomycetes</taxon>
        <taxon>Mycobacteriales</taxon>
        <taxon>Corynebacteriaceae</taxon>
        <taxon>Corynebacterium</taxon>
    </lineage>
</organism>
<dbReference type="KEGG" id="csx:CSING_03745"/>